<comment type="caution">
    <text evidence="1">The sequence shown here is derived from an EMBL/GenBank/DDBJ whole genome shotgun (WGS) entry which is preliminary data.</text>
</comment>
<dbReference type="Proteomes" id="UP000734823">
    <property type="component" value="Unassembled WGS sequence"/>
</dbReference>
<organism evidence="1 2">
    <name type="scientific">Actinokineospora xionganensis</name>
    <dbReference type="NCBI Taxonomy" id="2684470"/>
    <lineage>
        <taxon>Bacteria</taxon>
        <taxon>Bacillati</taxon>
        <taxon>Actinomycetota</taxon>
        <taxon>Actinomycetes</taxon>
        <taxon>Pseudonocardiales</taxon>
        <taxon>Pseudonocardiaceae</taxon>
        <taxon>Actinokineospora</taxon>
    </lineage>
</organism>
<sequence>MAQVDPAKGAKVTDIPIDPLKARKEIQGRTCVVAVEPVPGRLLRIQYTDDKCAEGTCRYARLMVMVALGRMVE</sequence>
<evidence type="ECO:0000313" key="2">
    <source>
        <dbReference type="Proteomes" id="UP000734823"/>
    </source>
</evidence>
<dbReference type="EMBL" id="JABVED010000036">
    <property type="protein sequence ID" value="MBC6451625.1"/>
    <property type="molecule type" value="Genomic_DNA"/>
</dbReference>
<evidence type="ECO:0000313" key="1">
    <source>
        <dbReference type="EMBL" id="MBC6451625.1"/>
    </source>
</evidence>
<keyword evidence="2" id="KW-1185">Reference proteome</keyword>
<gene>
    <name evidence="1" type="ORF">GPZ80_31220</name>
</gene>
<accession>A0ABR7LG54</accession>
<protein>
    <submittedName>
        <fullName evidence="1">Uncharacterized protein</fullName>
    </submittedName>
</protein>
<name>A0ABR7LG54_9PSEU</name>
<reference evidence="1 2" key="1">
    <citation type="submission" date="2020-06" db="EMBL/GenBank/DDBJ databases">
        <title>Actinokineospora xiongansis sp. nov., isolated from soil of Baiyangdian.</title>
        <authorList>
            <person name="Zhang X."/>
        </authorList>
    </citation>
    <scope>NUCLEOTIDE SEQUENCE [LARGE SCALE GENOMIC DNA]</scope>
    <source>
        <strain evidence="1 2">HBU206404</strain>
    </source>
</reference>
<dbReference type="RefSeq" id="WP_187224695.1">
    <property type="nucleotide sequence ID" value="NZ_JABVED010000036.1"/>
</dbReference>
<proteinExistence type="predicted"/>